<dbReference type="SUPFAM" id="SSF48264">
    <property type="entry name" value="Cytochrome P450"/>
    <property type="match status" value="1"/>
</dbReference>
<accession>A0ABN7W3Z0</accession>
<gene>
    <name evidence="1" type="ORF">GMARGA_LOCUS26142</name>
</gene>
<keyword evidence="2" id="KW-1185">Reference proteome</keyword>
<reference evidence="1 2" key="1">
    <citation type="submission" date="2021-06" db="EMBL/GenBank/DDBJ databases">
        <authorList>
            <person name="Kallberg Y."/>
            <person name="Tangrot J."/>
            <person name="Rosling A."/>
        </authorList>
    </citation>
    <scope>NUCLEOTIDE SEQUENCE [LARGE SCALE GENOMIC DNA]</scope>
    <source>
        <strain evidence="1 2">120-4 pot B 10/14</strain>
    </source>
</reference>
<comment type="caution">
    <text evidence="1">The sequence shown here is derived from an EMBL/GenBank/DDBJ whole genome shotgun (WGS) entry which is preliminary data.</text>
</comment>
<dbReference type="Pfam" id="PF00067">
    <property type="entry name" value="p450"/>
    <property type="match status" value="1"/>
</dbReference>
<dbReference type="Proteomes" id="UP000789901">
    <property type="component" value="Unassembled WGS sequence"/>
</dbReference>
<proteinExistence type="predicted"/>
<name>A0ABN7W3Z0_GIGMA</name>
<evidence type="ECO:0000313" key="2">
    <source>
        <dbReference type="Proteomes" id="UP000789901"/>
    </source>
</evidence>
<sequence>MCILDLHSALKTPRRLHLLREVLLKTNLDIDDYLYKLSKIYGQNGIFELTMIGIRHIIITRAEYADDFIYPSTSSSDQDKHTKHIMKTDNEGLLKFFDLKNKGIVFNVNYKHWKFNRQMVSRPIRTACYSEETSKLINNLFEEMMNYWIKLKKHEEDVTIIDATNWINRLFNDFSSVLITGKRSFAIEAHYHKFKRNSMTKEISEAENFAECRVEKMKYFGDTAYKILEEKIRKRRKEVEKMINCSNFDPKKLGSDFLTSMIIANTPYETCPQINADPSLLRPMTDEEIRGVTFDTYLAADT</sequence>
<protein>
    <submittedName>
        <fullName evidence="1">24157_t:CDS:1</fullName>
    </submittedName>
</protein>
<organism evidence="1 2">
    <name type="scientific">Gigaspora margarita</name>
    <dbReference type="NCBI Taxonomy" id="4874"/>
    <lineage>
        <taxon>Eukaryota</taxon>
        <taxon>Fungi</taxon>
        <taxon>Fungi incertae sedis</taxon>
        <taxon>Mucoromycota</taxon>
        <taxon>Glomeromycotina</taxon>
        <taxon>Glomeromycetes</taxon>
        <taxon>Diversisporales</taxon>
        <taxon>Gigasporaceae</taxon>
        <taxon>Gigaspora</taxon>
    </lineage>
</organism>
<evidence type="ECO:0000313" key="1">
    <source>
        <dbReference type="EMBL" id="CAG8814840.1"/>
    </source>
</evidence>
<dbReference type="InterPro" id="IPR001128">
    <property type="entry name" value="Cyt_P450"/>
</dbReference>
<dbReference type="InterPro" id="IPR036396">
    <property type="entry name" value="Cyt_P450_sf"/>
</dbReference>
<dbReference type="EMBL" id="CAJVQB010029955">
    <property type="protein sequence ID" value="CAG8814840.1"/>
    <property type="molecule type" value="Genomic_DNA"/>
</dbReference>
<dbReference type="Gene3D" id="1.10.630.10">
    <property type="entry name" value="Cytochrome P450"/>
    <property type="match status" value="1"/>
</dbReference>
<feature type="non-terminal residue" evidence="1">
    <location>
        <position position="302"/>
    </location>
</feature>